<evidence type="ECO:0000313" key="2">
    <source>
        <dbReference type="EMBL" id="CAF4476174.1"/>
    </source>
</evidence>
<dbReference type="InterPro" id="IPR036736">
    <property type="entry name" value="ACP-like_sf"/>
</dbReference>
<dbReference type="Pfam" id="PF00501">
    <property type="entry name" value="AMP-binding"/>
    <property type="match status" value="1"/>
</dbReference>
<dbReference type="GO" id="GO:0044550">
    <property type="term" value="P:secondary metabolite biosynthetic process"/>
    <property type="evidence" value="ECO:0007669"/>
    <property type="project" value="TreeGrafter"/>
</dbReference>
<accession>A0A8S2X3I3</accession>
<dbReference type="InterPro" id="IPR045851">
    <property type="entry name" value="AMP-bd_C_sf"/>
</dbReference>
<sequence>HIVTPNDLLSPSIPIGCPLPNYQCYVLDRYLQPVGIDQVGELYIGGVGVFVGYLHRDDLTRQVLIQIPNVNEKCYKTGDLVKIDSNGELYFVGRVDFQIKLRGQRIEIGEIERIILNVSPCVTNCVVIKYQQQPEDQEHLIAYVQSSSSSSNNEMITIEELKHYCQQYLPLYMIPTWFIILEQLPLNTNGKVDRKQLPKPDFLHLTQQQANDHHVDEPNGEMEMEIYKVWCRLLSIDTLSMKSNFFSIGGNSLLLMKLYNYYLSKFSLNQQLINIAMLFKQSTI</sequence>
<dbReference type="Gene3D" id="3.40.50.12780">
    <property type="entry name" value="N-terminal domain of ligase-like"/>
    <property type="match status" value="1"/>
</dbReference>
<proteinExistence type="predicted"/>
<dbReference type="AlphaFoldDB" id="A0A8S2X3I3"/>
<evidence type="ECO:0000313" key="3">
    <source>
        <dbReference type="Proteomes" id="UP000682733"/>
    </source>
</evidence>
<feature type="non-terminal residue" evidence="2">
    <location>
        <position position="284"/>
    </location>
</feature>
<dbReference type="GO" id="GO:0043041">
    <property type="term" value="P:amino acid activation for nonribosomal peptide biosynthetic process"/>
    <property type="evidence" value="ECO:0007669"/>
    <property type="project" value="TreeGrafter"/>
</dbReference>
<dbReference type="SUPFAM" id="SSF47336">
    <property type="entry name" value="ACP-like"/>
    <property type="match status" value="1"/>
</dbReference>
<dbReference type="Gene3D" id="3.30.300.30">
    <property type="match status" value="1"/>
</dbReference>
<reference evidence="2" key="1">
    <citation type="submission" date="2021-02" db="EMBL/GenBank/DDBJ databases">
        <authorList>
            <person name="Nowell W R."/>
        </authorList>
    </citation>
    <scope>NUCLEOTIDE SEQUENCE</scope>
</reference>
<name>A0A8S2X3I3_9BILA</name>
<dbReference type="GO" id="GO:0005737">
    <property type="term" value="C:cytoplasm"/>
    <property type="evidence" value="ECO:0007669"/>
    <property type="project" value="TreeGrafter"/>
</dbReference>
<dbReference type="GO" id="GO:0031177">
    <property type="term" value="F:phosphopantetheine binding"/>
    <property type="evidence" value="ECO:0007669"/>
    <property type="project" value="TreeGrafter"/>
</dbReference>
<dbReference type="InterPro" id="IPR025110">
    <property type="entry name" value="AMP-bd_C"/>
</dbReference>
<evidence type="ECO:0000259" key="1">
    <source>
        <dbReference type="PROSITE" id="PS50075"/>
    </source>
</evidence>
<dbReference type="PANTHER" id="PTHR45527">
    <property type="entry name" value="NONRIBOSOMAL PEPTIDE SYNTHETASE"/>
    <property type="match status" value="1"/>
</dbReference>
<gene>
    <name evidence="2" type="ORF">TMI583_LOCUS46932</name>
</gene>
<dbReference type="EMBL" id="CAJOBA010089016">
    <property type="protein sequence ID" value="CAF4476174.1"/>
    <property type="molecule type" value="Genomic_DNA"/>
</dbReference>
<dbReference type="Gene3D" id="1.10.1200.10">
    <property type="entry name" value="ACP-like"/>
    <property type="match status" value="1"/>
</dbReference>
<protein>
    <recommendedName>
        <fullName evidence="1">Carrier domain-containing protein</fullName>
    </recommendedName>
</protein>
<dbReference type="Pfam" id="PF13193">
    <property type="entry name" value="AMP-binding_C"/>
    <property type="match status" value="1"/>
</dbReference>
<dbReference type="PROSITE" id="PS50075">
    <property type="entry name" value="CARRIER"/>
    <property type="match status" value="1"/>
</dbReference>
<dbReference type="Proteomes" id="UP000682733">
    <property type="component" value="Unassembled WGS sequence"/>
</dbReference>
<feature type="domain" description="Carrier" evidence="1">
    <location>
        <begin position="217"/>
        <end position="284"/>
    </location>
</feature>
<feature type="non-terminal residue" evidence="2">
    <location>
        <position position="1"/>
    </location>
</feature>
<dbReference type="InterPro" id="IPR009081">
    <property type="entry name" value="PP-bd_ACP"/>
</dbReference>
<dbReference type="SUPFAM" id="SSF56801">
    <property type="entry name" value="Acetyl-CoA synthetase-like"/>
    <property type="match status" value="1"/>
</dbReference>
<organism evidence="2 3">
    <name type="scientific">Didymodactylos carnosus</name>
    <dbReference type="NCBI Taxonomy" id="1234261"/>
    <lineage>
        <taxon>Eukaryota</taxon>
        <taxon>Metazoa</taxon>
        <taxon>Spiralia</taxon>
        <taxon>Gnathifera</taxon>
        <taxon>Rotifera</taxon>
        <taxon>Eurotatoria</taxon>
        <taxon>Bdelloidea</taxon>
        <taxon>Philodinida</taxon>
        <taxon>Philodinidae</taxon>
        <taxon>Didymodactylos</taxon>
    </lineage>
</organism>
<comment type="caution">
    <text evidence="2">The sequence shown here is derived from an EMBL/GenBank/DDBJ whole genome shotgun (WGS) entry which is preliminary data.</text>
</comment>
<dbReference type="InterPro" id="IPR000873">
    <property type="entry name" value="AMP-dep_synth/lig_dom"/>
</dbReference>
<dbReference type="PANTHER" id="PTHR45527:SF1">
    <property type="entry name" value="FATTY ACID SYNTHASE"/>
    <property type="match status" value="1"/>
</dbReference>
<dbReference type="InterPro" id="IPR042099">
    <property type="entry name" value="ANL_N_sf"/>
</dbReference>